<keyword evidence="1" id="KW-0175">Coiled coil</keyword>
<dbReference type="PANTHER" id="PTHR35730">
    <property type="entry name" value="KINETOCHORE PROTEIN SPC24 HOMOLOG-RELATED"/>
    <property type="match status" value="1"/>
</dbReference>
<evidence type="ECO:0000256" key="1">
    <source>
        <dbReference type="SAM" id="Coils"/>
    </source>
</evidence>
<feature type="coiled-coil region" evidence="1">
    <location>
        <begin position="56"/>
        <end position="110"/>
    </location>
</feature>
<dbReference type="EMBL" id="BPVZ01000024">
    <property type="protein sequence ID" value="GKV06092.1"/>
    <property type="molecule type" value="Genomic_DNA"/>
</dbReference>
<dbReference type="Proteomes" id="UP001054252">
    <property type="component" value="Unassembled WGS sequence"/>
</dbReference>
<accession>A0AAV5IW65</accession>
<evidence type="ECO:0000313" key="2">
    <source>
        <dbReference type="EMBL" id="GKV06092.1"/>
    </source>
</evidence>
<proteinExistence type="predicted"/>
<dbReference type="InterPro" id="IPR044951">
    <property type="entry name" value="SPC24-like"/>
</dbReference>
<dbReference type="AlphaFoldDB" id="A0AAV5IW65"/>
<sequence length="112" mass="13224">MGDLVNKIDMEKLDVEKLISYSNDLVEVLKDRKDVHNLNQCLQHSRALQSQCDSDFNEVQRLLQEYQEKIDACKKKTEQAKAEVAAEDELEYLQKELKEELERERGLKEELR</sequence>
<gene>
    <name evidence="2" type="ORF">SLEP1_g18024</name>
</gene>
<name>A0AAV5IW65_9ROSI</name>
<dbReference type="PANTHER" id="PTHR35730:SF2">
    <property type="entry name" value="KINETOCHORE PROTEIN SPC24 HOMOLOG-RELATED"/>
    <property type="match status" value="1"/>
</dbReference>
<comment type="caution">
    <text evidence="2">The sequence shown here is derived from an EMBL/GenBank/DDBJ whole genome shotgun (WGS) entry which is preliminary data.</text>
</comment>
<reference evidence="2 3" key="1">
    <citation type="journal article" date="2021" name="Commun. Biol.">
        <title>The genome of Shorea leprosula (Dipterocarpaceae) highlights the ecological relevance of drought in aseasonal tropical rainforests.</title>
        <authorList>
            <person name="Ng K.K.S."/>
            <person name="Kobayashi M.J."/>
            <person name="Fawcett J.A."/>
            <person name="Hatakeyama M."/>
            <person name="Paape T."/>
            <person name="Ng C.H."/>
            <person name="Ang C.C."/>
            <person name="Tnah L.H."/>
            <person name="Lee C.T."/>
            <person name="Nishiyama T."/>
            <person name="Sese J."/>
            <person name="O'Brien M.J."/>
            <person name="Copetti D."/>
            <person name="Mohd Noor M.I."/>
            <person name="Ong R.C."/>
            <person name="Putra M."/>
            <person name="Sireger I.Z."/>
            <person name="Indrioko S."/>
            <person name="Kosugi Y."/>
            <person name="Izuno A."/>
            <person name="Isagi Y."/>
            <person name="Lee S.L."/>
            <person name="Shimizu K.K."/>
        </authorList>
    </citation>
    <scope>NUCLEOTIDE SEQUENCE [LARGE SCALE GENOMIC DNA]</scope>
    <source>
        <strain evidence="2">214</strain>
    </source>
</reference>
<dbReference type="GO" id="GO:0051983">
    <property type="term" value="P:regulation of chromosome segregation"/>
    <property type="evidence" value="ECO:0007669"/>
    <property type="project" value="InterPro"/>
</dbReference>
<evidence type="ECO:0000313" key="3">
    <source>
        <dbReference type="Proteomes" id="UP001054252"/>
    </source>
</evidence>
<protein>
    <submittedName>
        <fullName evidence="2">Uncharacterized protein</fullName>
    </submittedName>
</protein>
<organism evidence="2 3">
    <name type="scientific">Rubroshorea leprosula</name>
    <dbReference type="NCBI Taxonomy" id="152421"/>
    <lineage>
        <taxon>Eukaryota</taxon>
        <taxon>Viridiplantae</taxon>
        <taxon>Streptophyta</taxon>
        <taxon>Embryophyta</taxon>
        <taxon>Tracheophyta</taxon>
        <taxon>Spermatophyta</taxon>
        <taxon>Magnoliopsida</taxon>
        <taxon>eudicotyledons</taxon>
        <taxon>Gunneridae</taxon>
        <taxon>Pentapetalae</taxon>
        <taxon>rosids</taxon>
        <taxon>malvids</taxon>
        <taxon>Malvales</taxon>
        <taxon>Dipterocarpaceae</taxon>
        <taxon>Rubroshorea</taxon>
    </lineage>
</organism>
<keyword evidence="3" id="KW-1185">Reference proteome</keyword>